<dbReference type="InParanoid" id="A0A804JLJ7"/>
<reference evidence="2" key="1">
    <citation type="submission" date="2021-03" db="EMBL/GenBank/DDBJ databases">
        <authorList>
            <consortium name="Genoscope - CEA"/>
            <person name="William W."/>
        </authorList>
    </citation>
    <scope>NUCLEOTIDE SEQUENCE</scope>
    <source>
        <strain evidence="2">Doubled-haploid Pahang</strain>
    </source>
</reference>
<reference evidence="3" key="2">
    <citation type="submission" date="2021-05" db="UniProtKB">
        <authorList>
            <consortium name="EnsemblPlants"/>
        </authorList>
    </citation>
    <scope>IDENTIFICATION</scope>
    <source>
        <strain evidence="3">subsp. malaccensis</strain>
    </source>
</reference>
<proteinExistence type="predicted"/>
<feature type="signal peptide" evidence="1">
    <location>
        <begin position="1"/>
        <end position="25"/>
    </location>
</feature>
<evidence type="ECO:0000256" key="1">
    <source>
        <dbReference type="SAM" id="SignalP"/>
    </source>
</evidence>
<keyword evidence="1" id="KW-0732">Signal</keyword>
<gene>
    <name evidence="2" type="ORF">GSMUA_174810.1</name>
</gene>
<keyword evidence="4" id="KW-1185">Reference proteome</keyword>
<evidence type="ECO:0000313" key="3">
    <source>
        <dbReference type="EnsemblPlants" id="Ma06_p28690.1"/>
    </source>
</evidence>
<dbReference type="Proteomes" id="UP000012960">
    <property type="component" value="Unplaced"/>
</dbReference>
<evidence type="ECO:0000313" key="4">
    <source>
        <dbReference type="Proteomes" id="UP000012960"/>
    </source>
</evidence>
<accession>A0A804JLJ7</accession>
<dbReference type="AlphaFoldDB" id="A0A804JLJ7"/>
<feature type="chain" id="PRO_5033923119" evidence="1">
    <location>
        <begin position="26"/>
        <end position="43"/>
    </location>
</feature>
<name>A0A804JLJ7_MUSAM</name>
<protein>
    <submittedName>
        <fullName evidence="2">(wild Malaysian banana) hypothetical protein</fullName>
    </submittedName>
</protein>
<sequence length="43" mass="4789">MTSGGTLATIVRLSLLLQWLFCINACESHLTVGPTKEHFRDNN</sequence>
<organism evidence="3 4">
    <name type="scientific">Musa acuminata subsp. malaccensis</name>
    <name type="common">Wild banana</name>
    <name type="synonym">Musa malaccensis</name>
    <dbReference type="NCBI Taxonomy" id="214687"/>
    <lineage>
        <taxon>Eukaryota</taxon>
        <taxon>Viridiplantae</taxon>
        <taxon>Streptophyta</taxon>
        <taxon>Embryophyta</taxon>
        <taxon>Tracheophyta</taxon>
        <taxon>Spermatophyta</taxon>
        <taxon>Magnoliopsida</taxon>
        <taxon>Liliopsida</taxon>
        <taxon>Zingiberales</taxon>
        <taxon>Musaceae</taxon>
        <taxon>Musa</taxon>
    </lineage>
</organism>
<dbReference type="EMBL" id="HG996471">
    <property type="protein sequence ID" value="CAG1847686.1"/>
    <property type="molecule type" value="Genomic_DNA"/>
</dbReference>
<evidence type="ECO:0000313" key="2">
    <source>
        <dbReference type="EMBL" id="CAG1847686.1"/>
    </source>
</evidence>
<dbReference type="Gramene" id="Ma06_t28690.1">
    <property type="protein sequence ID" value="Ma06_p28690.1"/>
    <property type="gene ID" value="Ma06_g28690"/>
</dbReference>
<dbReference type="EnsemblPlants" id="Ma06_t28690.1">
    <property type="protein sequence ID" value="Ma06_p28690.1"/>
    <property type="gene ID" value="Ma06_g28690"/>
</dbReference>